<gene>
    <name evidence="3" type="ORF">MARGE09_P3754</name>
</gene>
<evidence type="ECO:0000259" key="2">
    <source>
        <dbReference type="Pfam" id="PF09835"/>
    </source>
</evidence>
<protein>
    <recommendedName>
        <fullName evidence="2">DUF2062 domain-containing protein</fullName>
    </recommendedName>
</protein>
<name>A0AAN1WL69_9GAMM</name>
<sequence length="179" mass="20951">MPRKFLKRWSPDPNALKSSSRLRFLGVLLHDPNLFHLTRHSVSSAFFIGLVICFFPIPVGHIPLVAVASLWFRCNLPIAFALVMISNPLTFPFIYYAAYILGCWILQIPIETFHFHASWAWFKSFFLEAWKPFVIGTLTFGLVSGGVSYCIIQWVWRWQVISRWRTRKHKNKCKKKDFS</sequence>
<dbReference type="AlphaFoldDB" id="A0AAN1WL69"/>
<feature type="domain" description="DUF2062" evidence="2">
    <location>
        <begin position="22"/>
        <end position="165"/>
    </location>
</feature>
<dbReference type="EMBL" id="AP023086">
    <property type="protein sequence ID" value="BCD99552.1"/>
    <property type="molecule type" value="Genomic_DNA"/>
</dbReference>
<keyword evidence="1" id="KW-1133">Transmembrane helix</keyword>
<accession>A0AAN1WL69</accession>
<dbReference type="Proteomes" id="UP001320119">
    <property type="component" value="Chromosome"/>
</dbReference>
<reference evidence="3 4" key="1">
    <citation type="journal article" date="2022" name="IScience">
        <title>An ultrasensitive nanofiber-based assay for enzymatic hydrolysis and deep-sea microbial degradation of cellulose.</title>
        <authorList>
            <person name="Tsudome M."/>
            <person name="Tachioka M."/>
            <person name="Miyazaki M."/>
            <person name="Uchimura K."/>
            <person name="Tsuda M."/>
            <person name="Takaki Y."/>
            <person name="Deguchi S."/>
        </authorList>
    </citation>
    <scope>NUCLEOTIDE SEQUENCE [LARGE SCALE GENOMIC DNA]</scope>
    <source>
        <strain evidence="3 4">GE09</strain>
    </source>
</reference>
<evidence type="ECO:0000256" key="1">
    <source>
        <dbReference type="SAM" id="Phobius"/>
    </source>
</evidence>
<dbReference type="InterPro" id="IPR018639">
    <property type="entry name" value="DUF2062"/>
</dbReference>
<dbReference type="Pfam" id="PF09835">
    <property type="entry name" value="DUF2062"/>
    <property type="match status" value="1"/>
</dbReference>
<proteinExistence type="predicted"/>
<dbReference type="RefSeq" id="WP_236984819.1">
    <property type="nucleotide sequence ID" value="NZ_AP023086.1"/>
</dbReference>
<organism evidence="3 4">
    <name type="scientific">Marinagarivorans cellulosilyticus</name>
    <dbReference type="NCBI Taxonomy" id="2721545"/>
    <lineage>
        <taxon>Bacteria</taxon>
        <taxon>Pseudomonadati</taxon>
        <taxon>Pseudomonadota</taxon>
        <taxon>Gammaproteobacteria</taxon>
        <taxon>Cellvibrionales</taxon>
        <taxon>Cellvibrionaceae</taxon>
        <taxon>Marinagarivorans</taxon>
    </lineage>
</organism>
<feature type="transmembrane region" description="Helical" evidence="1">
    <location>
        <begin position="45"/>
        <end position="72"/>
    </location>
</feature>
<dbReference type="PANTHER" id="PTHR40547">
    <property type="entry name" value="SLL0298 PROTEIN"/>
    <property type="match status" value="1"/>
</dbReference>
<evidence type="ECO:0000313" key="3">
    <source>
        <dbReference type="EMBL" id="BCD99552.1"/>
    </source>
</evidence>
<dbReference type="PANTHER" id="PTHR40547:SF1">
    <property type="entry name" value="SLL0298 PROTEIN"/>
    <property type="match status" value="1"/>
</dbReference>
<keyword evidence="1" id="KW-0812">Transmembrane</keyword>
<keyword evidence="1" id="KW-0472">Membrane</keyword>
<evidence type="ECO:0000313" key="4">
    <source>
        <dbReference type="Proteomes" id="UP001320119"/>
    </source>
</evidence>
<feature type="transmembrane region" description="Helical" evidence="1">
    <location>
        <begin position="93"/>
        <end position="110"/>
    </location>
</feature>
<dbReference type="KEGG" id="marq:MARGE09_P3754"/>
<keyword evidence="4" id="KW-1185">Reference proteome</keyword>
<feature type="transmembrane region" description="Helical" evidence="1">
    <location>
        <begin position="130"/>
        <end position="156"/>
    </location>
</feature>